<reference evidence="1" key="2">
    <citation type="journal article" date="2016" name="Fungal Biol.">
        <title>Ochratoxin A production by Penicillium thymicola.</title>
        <authorList>
            <person name="Nguyen H.D.T."/>
            <person name="McMullin D.R."/>
            <person name="Ponomareva E."/>
            <person name="Riley R."/>
            <person name="Pomraning K.R."/>
            <person name="Baker S.E."/>
            <person name="Seifert K.A."/>
        </authorList>
    </citation>
    <scope>NUCLEOTIDE SEQUENCE</scope>
    <source>
        <strain evidence="1">DAOM 180753</strain>
    </source>
</reference>
<dbReference type="AlphaFoldDB" id="A0AAI9T7V8"/>
<reference evidence="1" key="1">
    <citation type="submission" date="2015-06" db="EMBL/GenBank/DDBJ databases">
        <authorList>
            <person name="Nguyen H."/>
        </authorList>
    </citation>
    <scope>NUCLEOTIDE SEQUENCE</scope>
    <source>
        <strain evidence="1">DAOM 180753</strain>
    </source>
</reference>
<name>A0AAI9T7V8_PENTH</name>
<comment type="caution">
    <text evidence="1">The sequence shown here is derived from an EMBL/GenBank/DDBJ whole genome shotgun (WGS) entry which is preliminary data.</text>
</comment>
<sequence>MRGRGLLMCWLWTTVKNDRLFHISQVSQISDRPHYLPVILGRLVCHSSRIPLGNDRYNVIYEVTFPLASHYPLAASSSNYTTNELLPALSNRIMD</sequence>
<dbReference type="Proteomes" id="UP001227192">
    <property type="component" value="Unassembled WGS sequence"/>
</dbReference>
<evidence type="ECO:0000313" key="1">
    <source>
        <dbReference type="EMBL" id="KAJ9481865.1"/>
    </source>
</evidence>
<accession>A0AAI9T7V8</accession>
<keyword evidence="2" id="KW-1185">Reference proteome</keyword>
<proteinExistence type="predicted"/>
<evidence type="ECO:0000313" key="2">
    <source>
        <dbReference type="Proteomes" id="UP001227192"/>
    </source>
</evidence>
<organism evidence="1 2">
    <name type="scientific">Penicillium thymicola</name>
    <dbReference type="NCBI Taxonomy" id="293382"/>
    <lineage>
        <taxon>Eukaryota</taxon>
        <taxon>Fungi</taxon>
        <taxon>Dikarya</taxon>
        <taxon>Ascomycota</taxon>
        <taxon>Pezizomycotina</taxon>
        <taxon>Eurotiomycetes</taxon>
        <taxon>Eurotiomycetidae</taxon>
        <taxon>Eurotiales</taxon>
        <taxon>Aspergillaceae</taxon>
        <taxon>Penicillium</taxon>
    </lineage>
</organism>
<protein>
    <submittedName>
        <fullName evidence="1">Uncharacterized protein</fullName>
    </submittedName>
</protein>
<dbReference type="EMBL" id="LACB01000663">
    <property type="protein sequence ID" value="KAJ9481865.1"/>
    <property type="molecule type" value="Genomic_DNA"/>
</dbReference>
<gene>
    <name evidence="1" type="ORF">VN97_g11595</name>
</gene>